<dbReference type="EMBL" id="SRMA01025417">
    <property type="protein sequence ID" value="TRY94854.1"/>
    <property type="molecule type" value="Genomic_DNA"/>
</dbReference>
<organism evidence="1 2">
    <name type="scientific">Danionella cerebrum</name>
    <dbReference type="NCBI Taxonomy" id="2873325"/>
    <lineage>
        <taxon>Eukaryota</taxon>
        <taxon>Metazoa</taxon>
        <taxon>Chordata</taxon>
        <taxon>Craniata</taxon>
        <taxon>Vertebrata</taxon>
        <taxon>Euteleostomi</taxon>
        <taxon>Actinopterygii</taxon>
        <taxon>Neopterygii</taxon>
        <taxon>Teleostei</taxon>
        <taxon>Ostariophysi</taxon>
        <taxon>Cypriniformes</taxon>
        <taxon>Danionidae</taxon>
        <taxon>Danioninae</taxon>
        <taxon>Danionella</taxon>
    </lineage>
</organism>
<comment type="caution">
    <text evidence="1">The sequence shown here is derived from an EMBL/GenBank/DDBJ whole genome shotgun (WGS) entry which is preliminary data.</text>
</comment>
<protein>
    <submittedName>
        <fullName evidence="1">Uncharacterized protein</fullName>
    </submittedName>
</protein>
<accession>A0A553QY11</accession>
<sequence>MSSTCTVLKCAPLVQQLGSSDGIRGPLLIILTSRFLLPAFDFSEEIGRKCLHLFLTEPVTFDGLEGSRVIIKFSSSLDIARATEKVYGHTKKRFSVRKTSVVKTPVHVNFNSHGGSQVFIPESQVSLSVHVEGKESSVKHYIENSTPDPSKNSSAQQ</sequence>
<evidence type="ECO:0000313" key="2">
    <source>
        <dbReference type="Proteomes" id="UP000316079"/>
    </source>
</evidence>
<dbReference type="AlphaFoldDB" id="A0A553QY11"/>
<dbReference type="PANTHER" id="PTHR15607">
    <property type="entry name" value="SYNAPTONEMAL COMPLEX PROTEIN-RELATED"/>
    <property type="match status" value="1"/>
</dbReference>
<keyword evidence="2" id="KW-1185">Reference proteome</keyword>
<name>A0A553QY11_9TELE</name>
<gene>
    <name evidence="1" type="ORF">DNTS_008539</name>
</gene>
<dbReference type="InterPro" id="IPR024835">
    <property type="entry name" value="SYCP2-like"/>
</dbReference>
<evidence type="ECO:0000313" key="1">
    <source>
        <dbReference type="EMBL" id="TRY94854.1"/>
    </source>
</evidence>
<reference evidence="1 2" key="1">
    <citation type="journal article" date="2019" name="Sci. Data">
        <title>Hybrid genome assembly and annotation of Danionella translucida.</title>
        <authorList>
            <person name="Kadobianskyi M."/>
            <person name="Schulze L."/>
            <person name="Schuelke M."/>
            <person name="Judkewitz B."/>
        </authorList>
    </citation>
    <scope>NUCLEOTIDE SEQUENCE [LARGE SCALE GENOMIC DNA]</scope>
    <source>
        <strain evidence="1 2">Bolton</strain>
    </source>
</reference>
<feature type="non-terminal residue" evidence="1">
    <location>
        <position position="157"/>
    </location>
</feature>
<dbReference type="Proteomes" id="UP000316079">
    <property type="component" value="Unassembled WGS sequence"/>
</dbReference>
<dbReference type="OrthoDB" id="10256849at2759"/>
<dbReference type="PANTHER" id="PTHR15607:SF18">
    <property type="entry name" value="SYNAPTONEMAL COMPLEX PROTEIN 2-LIKE ISOFORM X1"/>
    <property type="match status" value="1"/>
</dbReference>
<proteinExistence type="predicted"/>